<dbReference type="GO" id="GO:0006896">
    <property type="term" value="P:Golgi to vacuole transport"/>
    <property type="evidence" value="ECO:0007669"/>
    <property type="project" value="TreeGrafter"/>
</dbReference>
<protein>
    <recommendedName>
        <fullName evidence="7">AP-3 complex subunit delta</fullName>
    </recommendedName>
</protein>
<organism evidence="10">
    <name type="scientific">Kwoniella pini CBS 10737</name>
    <dbReference type="NCBI Taxonomy" id="1296096"/>
    <lineage>
        <taxon>Eukaryota</taxon>
        <taxon>Fungi</taxon>
        <taxon>Dikarya</taxon>
        <taxon>Basidiomycota</taxon>
        <taxon>Agaricomycotina</taxon>
        <taxon>Tremellomycetes</taxon>
        <taxon>Tremellales</taxon>
        <taxon>Cryptococcaceae</taxon>
        <taxon>Kwoniella</taxon>
    </lineage>
</organism>
<dbReference type="GO" id="GO:0030123">
    <property type="term" value="C:AP-3 adaptor complex"/>
    <property type="evidence" value="ECO:0007669"/>
    <property type="project" value="InterPro"/>
</dbReference>
<keyword evidence="7" id="KW-0333">Golgi apparatus</keyword>
<dbReference type="InterPro" id="IPR017105">
    <property type="entry name" value="AP3_complex_dsu"/>
</dbReference>
<dbReference type="PIRSF" id="PIRSF037092">
    <property type="entry name" value="AP3_complex_delta"/>
    <property type="match status" value="1"/>
</dbReference>
<comment type="similarity">
    <text evidence="2 7">Belongs to the adaptor complexes large subunit family.</text>
</comment>
<dbReference type="SUPFAM" id="SSF48371">
    <property type="entry name" value="ARM repeat"/>
    <property type="match status" value="1"/>
</dbReference>
<feature type="compositionally biased region" description="Basic residues" evidence="8">
    <location>
        <begin position="921"/>
        <end position="934"/>
    </location>
</feature>
<keyword evidence="6" id="KW-0472">Membrane</keyword>
<evidence type="ECO:0000313" key="12">
    <source>
        <dbReference type="Proteomes" id="UP000094020"/>
    </source>
</evidence>
<dbReference type="GO" id="GO:0010008">
    <property type="term" value="C:endosome membrane"/>
    <property type="evidence" value="ECO:0007669"/>
    <property type="project" value="TreeGrafter"/>
</dbReference>
<reference evidence="11" key="4">
    <citation type="submission" date="2024-02" db="EMBL/GenBank/DDBJ databases">
        <title>Comparative genomics of Cryptococcus and Kwoniella reveals pathogenesis evolution and contrasting modes of karyotype evolution via chromosome fusion or intercentromeric recombination.</title>
        <authorList>
            <person name="Coelho M.A."/>
            <person name="David-Palma M."/>
            <person name="Shea T."/>
            <person name="Bowers K."/>
            <person name="McGinley-Smith S."/>
            <person name="Mohammad A.W."/>
            <person name="Gnirke A."/>
            <person name="Yurkov A.M."/>
            <person name="Nowrousian M."/>
            <person name="Sun S."/>
            <person name="Cuomo C.A."/>
            <person name="Heitman J."/>
        </authorList>
    </citation>
    <scope>NUCLEOTIDE SEQUENCE</scope>
    <source>
        <strain evidence="11">CBS 10737</strain>
    </source>
</reference>
<feature type="region of interest" description="Disordered" evidence="8">
    <location>
        <begin position="921"/>
        <end position="940"/>
    </location>
</feature>
<dbReference type="AlphaFoldDB" id="A0A1B9HX85"/>
<proteinExistence type="inferred from homology"/>
<feature type="region of interest" description="Disordered" evidence="8">
    <location>
        <begin position="802"/>
        <end position="908"/>
    </location>
</feature>
<feature type="region of interest" description="Disordered" evidence="8">
    <location>
        <begin position="704"/>
        <end position="788"/>
    </location>
</feature>
<feature type="compositionally biased region" description="Basic and acidic residues" evidence="8">
    <location>
        <begin position="734"/>
        <end position="759"/>
    </location>
</feature>
<evidence type="ECO:0000256" key="3">
    <source>
        <dbReference type="ARBA" id="ARBA00022448"/>
    </source>
</evidence>
<dbReference type="InterPro" id="IPR011989">
    <property type="entry name" value="ARM-like"/>
</dbReference>
<dbReference type="Pfam" id="PF01602">
    <property type="entry name" value="Adaptin_N"/>
    <property type="match status" value="1"/>
</dbReference>
<feature type="compositionally biased region" description="Polar residues" evidence="8">
    <location>
        <begin position="866"/>
        <end position="875"/>
    </location>
</feature>
<name>A0A1B9HX85_9TREE</name>
<feature type="domain" description="Clathrin/coatomer adaptor adaptin-like N-terminal" evidence="9">
    <location>
        <begin position="25"/>
        <end position="618"/>
    </location>
</feature>
<gene>
    <name evidence="10" type="ORF">I206_05747</name>
    <name evidence="11" type="ORF">I206_107421</name>
</gene>
<comment type="function">
    <text evidence="7">Part of the AP-3 complex, an adaptor-related complex which is not clathrin-associated. The complex is associated with the Golgi region as well as more peripheral structures. It facilitates the budding of vesicles from the Golgi membrane.</text>
</comment>
<dbReference type="STRING" id="1296096.A0A1B9HX85"/>
<dbReference type="GeneID" id="30174116"/>
<evidence type="ECO:0000313" key="11">
    <source>
        <dbReference type="EMBL" id="WWC73451.1"/>
    </source>
</evidence>
<feature type="compositionally biased region" description="Basic residues" evidence="8">
    <location>
        <begin position="812"/>
        <end position="823"/>
    </location>
</feature>
<dbReference type="PANTHER" id="PTHR22781">
    <property type="entry name" value="DELTA ADAPTIN-RELATED"/>
    <property type="match status" value="1"/>
</dbReference>
<dbReference type="EMBL" id="KI894014">
    <property type="protein sequence ID" value="OCF47884.1"/>
    <property type="molecule type" value="Genomic_DNA"/>
</dbReference>
<dbReference type="InterPro" id="IPR016024">
    <property type="entry name" value="ARM-type_fold"/>
</dbReference>
<evidence type="ECO:0000256" key="8">
    <source>
        <dbReference type="SAM" id="MobiDB-lite"/>
    </source>
</evidence>
<keyword evidence="5 7" id="KW-0653">Protein transport</keyword>
<dbReference type="OrthoDB" id="10264595at2759"/>
<dbReference type="GO" id="GO:0006623">
    <property type="term" value="P:protein targeting to vacuole"/>
    <property type="evidence" value="ECO:0007669"/>
    <property type="project" value="TreeGrafter"/>
</dbReference>
<dbReference type="RefSeq" id="XP_019009103.1">
    <property type="nucleotide sequence ID" value="XM_019157463.1"/>
</dbReference>
<keyword evidence="12" id="KW-1185">Reference proteome</keyword>
<comment type="subcellular location">
    <subcellularLocation>
        <location evidence="1">Endomembrane system</location>
    </subcellularLocation>
    <subcellularLocation>
        <location evidence="7">Golgi apparatus</location>
    </subcellularLocation>
</comment>
<evidence type="ECO:0000313" key="10">
    <source>
        <dbReference type="EMBL" id="OCF47884.1"/>
    </source>
</evidence>
<evidence type="ECO:0000256" key="2">
    <source>
        <dbReference type="ARBA" id="ARBA00006613"/>
    </source>
</evidence>
<dbReference type="KEGG" id="kpin:30174116"/>
<dbReference type="EMBL" id="CP144529">
    <property type="protein sequence ID" value="WWC73451.1"/>
    <property type="molecule type" value="Genomic_DNA"/>
</dbReference>
<evidence type="ECO:0000259" key="9">
    <source>
        <dbReference type="Pfam" id="PF01602"/>
    </source>
</evidence>
<reference evidence="10" key="1">
    <citation type="submission" date="2013-07" db="EMBL/GenBank/DDBJ databases">
        <title>The Genome Sequence of Cryptococcus pinus CBS10737.</title>
        <authorList>
            <consortium name="The Broad Institute Genome Sequencing Platform"/>
            <person name="Cuomo C."/>
            <person name="Litvintseva A."/>
            <person name="Chen Y."/>
            <person name="Heitman J."/>
            <person name="Sun S."/>
            <person name="Springer D."/>
            <person name="Dromer F."/>
            <person name="Young S.K."/>
            <person name="Zeng Q."/>
            <person name="Gargeya S."/>
            <person name="Fitzgerald M."/>
            <person name="Abouelleil A."/>
            <person name="Alvarado L."/>
            <person name="Berlin A.M."/>
            <person name="Chapman S.B."/>
            <person name="Dewar J."/>
            <person name="Goldberg J."/>
            <person name="Griggs A."/>
            <person name="Gujja S."/>
            <person name="Hansen M."/>
            <person name="Howarth C."/>
            <person name="Imamovic A."/>
            <person name="Larimer J."/>
            <person name="McCowan C."/>
            <person name="Murphy C."/>
            <person name="Pearson M."/>
            <person name="Priest M."/>
            <person name="Roberts A."/>
            <person name="Saif S."/>
            <person name="Shea T."/>
            <person name="Sykes S."/>
            <person name="Wortman J."/>
            <person name="Nusbaum C."/>
            <person name="Birren B."/>
        </authorList>
    </citation>
    <scope>NUCLEOTIDE SEQUENCE [LARGE SCALE GENOMIC DNA]</scope>
    <source>
        <strain evidence="10">CBS 10737</strain>
    </source>
</reference>
<feature type="compositionally biased region" description="Basic and acidic residues" evidence="8">
    <location>
        <begin position="769"/>
        <end position="782"/>
    </location>
</feature>
<evidence type="ECO:0000256" key="6">
    <source>
        <dbReference type="ARBA" id="ARBA00023136"/>
    </source>
</evidence>
<evidence type="ECO:0000256" key="4">
    <source>
        <dbReference type="ARBA" id="ARBA00022737"/>
    </source>
</evidence>
<reference evidence="10" key="3">
    <citation type="submission" date="2016-07" db="EMBL/GenBank/DDBJ databases">
        <title>Evolution of pathogenesis and genome organization in the Tremellales.</title>
        <authorList>
            <person name="Cuomo C."/>
            <person name="Litvintseva A."/>
            <person name="Heitman J."/>
            <person name="Chen Y."/>
            <person name="Sun S."/>
            <person name="Springer D."/>
            <person name="Dromer F."/>
            <person name="Young S."/>
            <person name="Zeng Q."/>
            <person name="Chapman S."/>
            <person name="Gujja S."/>
            <person name="Saif S."/>
            <person name="Birren B."/>
        </authorList>
    </citation>
    <scope>NUCLEOTIDE SEQUENCE</scope>
    <source>
        <strain evidence="10">CBS 10737</strain>
    </source>
</reference>
<keyword evidence="4" id="KW-0677">Repeat</keyword>
<sequence>MFERTLQDLIRGLRAHKASSKAQEDAFIAEAMVEIRQELKGKDMALKAEGVLKLCYLMMLYPIPTPPEFAFHVVEVMSSPRYHLKQIGYLAAPMAFSGDTEEVVLTVNGIKKDLMSPHVPLPPIPLTALPHLLSLSPSLSTTLHPDLLHLLTHSSPRIRKRAVLCLLPCWEAFPEGLREGFPRLRDKLQDTDQGVVGATVGVVMELARRQGGKNYLPLAPELFGILTGSTNNWMLIKVVKLFAILTPLEPRLVRKLLPPITSLISSTSAISLLYECVRTCIVGGMLDPDRAEGEALARVCVEKLGGYLRDEGGDQNLRYIALLAMVKIIPTHPTMVAVYQDEIMESLDDPDVSIRMRALELVTSMVDRDNLQTIADELLSHLAPSDENASTLPSAVASLTAIANQLSPTAAKDPTVTSTAVSLSPAYRLLLTQKLLTIISYDTYVNVSDFEWVISLLVDLAYVSHVNVGEQIKNLVLDIVGRVKSVRQYAVGVFEKVLSDEDLRERGRDGTGEDGLIEAAIWVCGEYSSCLSSPLSAISSILSPTLHLSSSSLISLSLHSAAKIFGHYTANISSHWSVETHEEAKALVISMKSGLHTFLSKGDIEVQERAFEFDQLLSFVQADLNNHMPTVKQISSPEDDVPEVMGGFAESLATDDESNPSYPKSLFLFEPLFTSHELNAVAYRAQEAVRIPEGLDLDAEIIPGGGFGTLSEDEESEEEKTAFDLGEGGGEGMEELRRVLREQDKKGKKREGETKEERARRRAARKAKHKDDPYYLYDKNEHDQEEDIDEIPIVKLNDSEIAIEESNPHSTIKGKFKSKKSGKGKIAPPEFDRQGELPEGSTAPMTTSMKKPELERDNSGLAAIDLTSSEQTSRSGRYEEYKMDDDQPVRLGTPSSGLEEIGKKNDDIPVVSTGDIEVVKVKKKKKGDTKKKKEKQIVEG</sequence>
<dbReference type="GO" id="GO:0005794">
    <property type="term" value="C:Golgi apparatus"/>
    <property type="evidence" value="ECO:0007669"/>
    <property type="project" value="UniProtKB-SubCell"/>
</dbReference>
<dbReference type="Proteomes" id="UP000094020">
    <property type="component" value="Chromosome 11"/>
</dbReference>
<accession>A0A1B9HX85</accession>
<evidence type="ECO:0000256" key="7">
    <source>
        <dbReference type="PIRNR" id="PIRNR037092"/>
    </source>
</evidence>
<comment type="subunit">
    <text evidence="7">Adaptor protein complex 3 (AP-3) is a heterotetramer.</text>
</comment>
<keyword evidence="3 7" id="KW-0813">Transport</keyword>
<dbReference type="InterPro" id="IPR002553">
    <property type="entry name" value="Clathrin/coatomer_adapt-like_N"/>
</dbReference>
<reference evidence="11" key="2">
    <citation type="submission" date="2013-07" db="EMBL/GenBank/DDBJ databases">
        <authorList>
            <consortium name="The Broad Institute Genome Sequencing Platform"/>
            <person name="Cuomo C."/>
            <person name="Litvintseva A."/>
            <person name="Chen Y."/>
            <person name="Heitman J."/>
            <person name="Sun S."/>
            <person name="Springer D."/>
            <person name="Dromer F."/>
            <person name="Young S.K."/>
            <person name="Zeng Q."/>
            <person name="Gargeya S."/>
            <person name="Fitzgerald M."/>
            <person name="Abouelleil A."/>
            <person name="Alvarado L."/>
            <person name="Berlin A.M."/>
            <person name="Chapman S.B."/>
            <person name="Dewar J."/>
            <person name="Goldberg J."/>
            <person name="Griggs A."/>
            <person name="Gujja S."/>
            <person name="Hansen M."/>
            <person name="Howarth C."/>
            <person name="Imamovic A."/>
            <person name="Larimer J."/>
            <person name="McCowan C."/>
            <person name="Murphy C."/>
            <person name="Pearson M."/>
            <person name="Priest M."/>
            <person name="Roberts A."/>
            <person name="Saif S."/>
            <person name="Shea T."/>
            <person name="Sykes S."/>
            <person name="Wortman J."/>
            <person name="Nusbaum C."/>
            <person name="Birren B."/>
        </authorList>
    </citation>
    <scope>NUCLEOTIDE SEQUENCE</scope>
    <source>
        <strain evidence="11">CBS 10737</strain>
    </source>
</reference>
<feature type="compositionally biased region" description="Basic and acidic residues" evidence="8">
    <location>
        <begin position="876"/>
        <end position="888"/>
    </location>
</feature>
<evidence type="ECO:0000256" key="1">
    <source>
        <dbReference type="ARBA" id="ARBA00004308"/>
    </source>
</evidence>
<dbReference type="Gene3D" id="1.25.10.10">
    <property type="entry name" value="Leucine-rich Repeat Variant"/>
    <property type="match status" value="1"/>
</dbReference>
<evidence type="ECO:0000256" key="5">
    <source>
        <dbReference type="ARBA" id="ARBA00022927"/>
    </source>
</evidence>
<dbReference type="PANTHER" id="PTHR22781:SF12">
    <property type="entry name" value="AP-3 COMPLEX SUBUNIT DELTA-1"/>
    <property type="match status" value="1"/>
</dbReference>